<dbReference type="Proteomes" id="UP000256794">
    <property type="component" value="Unassembled WGS sequence"/>
</dbReference>
<evidence type="ECO:0000313" key="4">
    <source>
        <dbReference type="Proteomes" id="UP000256794"/>
    </source>
</evidence>
<evidence type="ECO:0000313" key="3">
    <source>
        <dbReference type="EMBL" id="REG46417.1"/>
    </source>
</evidence>
<dbReference type="Gene3D" id="3.40.190.10">
    <property type="entry name" value="Periplasmic binding protein-like II"/>
    <property type="match status" value="2"/>
</dbReference>
<name>A0AAQ0HHD0_PARVE</name>
<dbReference type="EMBL" id="QUMX01000015">
    <property type="protein sequence ID" value="REG46417.1"/>
    <property type="molecule type" value="Genomic_DNA"/>
</dbReference>
<feature type="chain" id="PRO_5042995777" evidence="2">
    <location>
        <begin position="26"/>
        <end position="359"/>
    </location>
</feature>
<reference evidence="3 4" key="1">
    <citation type="submission" date="2018-08" db="EMBL/GenBank/DDBJ databases">
        <title>Genomic Encyclopedia of Archaeal and Bacterial Type Strains, Phase II (KMG-II): from individual species to whole genera.</title>
        <authorList>
            <person name="Goeker M."/>
        </authorList>
    </citation>
    <scope>NUCLEOTIDE SEQUENCE [LARGE SCALE GENOMIC DNA]</scope>
    <source>
        <strain evidence="3 4">DSM 582</strain>
    </source>
</reference>
<dbReference type="InterPro" id="IPR006059">
    <property type="entry name" value="SBP"/>
</dbReference>
<evidence type="ECO:0000256" key="1">
    <source>
        <dbReference type="ARBA" id="ARBA00022729"/>
    </source>
</evidence>
<dbReference type="Pfam" id="PF01547">
    <property type="entry name" value="SBP_bac_1"/>
    <property type="match status" value="1"/>
</dbReference>
<comment type="caution">
    <text evidence="3">The sequence shown here is derived from an EMBL/GenBank/DDBJ whole genome shotgun (WGS) entry which is preliminary data.</text>
</comment>
<feature type="signal peptide" evidence="2">
    <location>
        <begin position="1"/>
        <end position="25"/>
    </location>
</feature>
<dbReference type="RefSeq" id="WP_275600385.1">
    <property type="nucleotide sequence ID" value="NZ_CP035284.1"/>
</dbReference>
<keyword evidence="4" id="KW-1185">Reference proteome</keyword>
<protein>
    <submittedName>
        <fullName evidence="3">ABC-type Fe3+ transport system substrate-binding protein</fullName>
    </submittedName>
</protein>
<organism evidence="3 4">
    <name type="scientific">Paracoccus versutus</name>
    <name type="common">Thiobacillus versutus</name>
    <dbReference type="NCBI Taxonomy" id="34007"/>
    <lineage>
        <taxon>Bacteria</taxon>
        <taxon>Pseudomonadati</taxon>
        <taxon>Pseudomonadota</taxon>
        <taxon>Alphaproteobacteria</taxon>
        <taxon>Rhodobacterales</taxon>
        <taxon>Paracoccaceae</taxon>
        <taxon>Paracoccus</taxon>
    </lineage>
</organism>
<dbReference type="AlphaFoldDB" id="A0AAQ0HHD0"/>
<proteinExistence type="predicted"/>
<dbReference type="SUPFAM" id="SSF53850">
    <property type="entry name" value="Periplasmic binding protein-like II"/>
    <property type="match status" value="1"/>
</dbReference>
<gene>
    <name evidence="3" type="ORF">ATH84_101534</name>
</gene>
<dbReference type="PANTHER" id="PTHR30006">
    <property type="entry name" value="THIAMINE-BINDING PERIPLASMIC PROTEIN-RELATED"/>
    <property type="match status" value="1"/>
</dbReference>
<keyword evidence="1 2" id="KW-0732">Signal</keyword>
<evidence type="ECO:0000256" key="2">
    <source>
        <dbReference type="SAM" id="SignalP"/>
    </source>
</evidence>
<accession>A0AAQ0HHD0</accession>
<sequence length="359" mass="40297">MRTEIRTLASMAIAALLSVATTLQAQEMPVPADEAALYEMAKSEGSLVWYSGGALDTTKAMATAFQKKYPGIKVEVMRLPGASQYQRFMEEVAAGHDIADILWLSDHPSMVALVDDGMVAEWKIPTYDRFDPRYLMGQSAYAFNRVDSVIIYNENLVSEEEAALLRADWRNVLDPRFASRFAVTSAKCGACYAPISLFLDPAQTKTYPEDFLEQVGAQKPAVYGDFIAMVDRVVAGEKDFAYWSFESIAATRRAQGAPVRWVYPQPTPAFPSTWMAISATAPHPAAARLFLNWMGSEDGALSLQRDYYSKPTLQGVEDSRSFVSEDWYEPPAELYEVDFENWPERYETDMARWVKAIQQ</sequence>